<evidence type="ECO:0000313" key="2">
    <source>
        <dbReference type="EMBL" id="ORC60398.1"/>
    </source>
</evidence>
<dbReference type="EMBL" id="MUIO01000019">
    <property type="protein sequence ID" value="ORC60398.1"/>
    <property type="molecule type" value="Genomic_DNA"/>
</dbReference>
<feature type="signal peptide" evidence="1">
    <location>
        <begin position="1"/>
        <end position="26"/>
    </location>
</feature>
<dbReference type="Pfam" id="PF16234">
    <property type="entry name" value="DUF4892"/>
    <property type="match status" value="1"/>
</dbReference>
<keyword evidence="1" id="KW-0732">Signal</keyword>
<proteinExistence type="predicted"/>
<sequence>MRTLMRVTSVPVVALCVSLFSTMVAAADVSGSQDLQILPRLANTEIVDYRPRAELERIYPMGSIRKISGQLRFDGQVSARGNLTSVTYQLPPEHTSDDAFTAAREALQKKSAELLFWCQARDCGESSLWANEVFGNAKLYGADDRQAYLLLRLAEPDSETLVALYSIPRGNRRAYLHVEQFEAVAPLGDLLPTSATLLKQLKSTGKLDLPRLGGDPQDAWVMLISRGLNLDSTLRATLSGANAAAWRDALVGKGVRAARLETGSDDNKGLSIEVIR</sequence>
<dbReference type="OrthoDB" id="5741786at2"/>
<dbReference type="AlphaFoldDB" id="A0A1X0NAK1"/>
<dbReference type="InterPro" id="IPR032608">
    <property type="entry name" value="DUF4892"/>
</dbReference>
<evidence type="ECO:0000256" key="1">
    <source>
        <dbReference type="SAM" id="SignalP"/>
    </source>
</evidence>
<dbReference type="Proteomes" id="UP000192815">
    <property type="component" value="Unassembled WGS sequence"/>
</dbReference>
<feature type="chain" id="PRO_5012574881" evidence="1">
    <location>
        <begin position="27"/>
        <end position="276"/>
    </location>
</feature>
<organism evidence="2 3">
    <name type="scientific">Pseudomonas floridensis</name>
    <dbReference type="NCBI Taxonomy" id="1958950"/>
    <lineage>
        <taxon>Bacteria</taxon>
        <taxon>Pseudomonadati</taxon>
        <taxon>Pseudomonadota</taxon>
        <taxon>Gammaproteobacteria</taxon>
        <taxon>Pseudomonadales</taxon>
        <taxon>Pseudomonadaceae</taxon>
        <taxon>Pseudomonas</taxon>
    </lineage>
</organism>
<name>A0A1X0NAK1_9PSED</name>
<protein>
    <submittedName>
        <fullName evidence="2">DUF4892 domain-containing protein</fullName>
    </submittedName>
</protein>
<comment type="caution">
    <text evidence="2">The sequence shown here is derived from an EMBL/GenBank/DDBJ whole genome shotgun (WGS) entry which is preliminary data.</text>
</comment>
<gene>
    <name evidence="2" type="ORF">BZK31_06445</name>
</gene>
<evidence type="ECO:0000313" key="3">
    <source>
        <dbReference type="Proteomes" id="UP000192815"/>
    </source>
</evidence>
<accession>A0A1X0NAK1</accession>
<keyword evidence="3" id="KW-1185">Reference proteome</keyword>
<reference evidence="3" key="1">
    <citation type="submission" date="2017-02" db="EMBL/GenBank/DDBJ databases">
        <title>Pseudomonas floridae sp. nov., a novel pathogenic bacterial species isolated from tomato.</title>
        <authorList>
            <person name="Timilsina S."/>
            <person name="Vallad G.E."/>
            <person name="Jones J.B."/>
        </authorList>
    </citation>
    <scope>NUCLEOTIDE SEQUENCE [LARGE SCALE GENOMIC DNA]</scope>
    <source>
        <strain evidence="3">GEV388</strain>
    </source>
</reference>
<dbReference type="STRING" id="1958950.BZK31_06445"/>